<protein>
    <submittedName>
        <fullName evidence="2">Baseplate wedge initiator</fullName>
    </submittedName>
</protein>
<evidence type="ECO:0000313" key="3">
    <source>
        <dbReference type="Proteomes" id="UP000185318"/>
    </source>
</evidence>
<organism evidence="2 3">
    <name type="scientific">Synechococcus phage ACG-2014f</name>
    <dbReference type="NCBI Taxonomy" id="1493511"/>
    <lineage>
        <taxon>Viruses</taxon>
        <taxon>Duplodnaviria</taxon>
        <taxon>Heunggongvirae</taxon>
        <taxon>Uroviricota</taxon>
        <taxon>Caudoviricetes</taxon>
        <taxon>Pantevenvirales</taxon>
        <taxon>Kyanoviridae</taxon>
        <taxon>Atlauavirus</taxon>
        <taxon>Atlauavirus tusconc8</taxon>
    </lineage>
</organism>
<reference evidence="2 3" key="1">
    <citation type="submission" date="2013-12" db="EMBL/GenBank/DDBJ databases">
        <title>Ecological redundancy of diverse viral populations within a natural community.</title>
        <authorList>
            <person name="Gregory A.C."/>
            <person name="LaButti K."/>
            <person name="Copeland A."/>
            <person name="Woyke T."/>
            <person name="Sullivan M.B."/>
        </authorList>
    </citation>
    <scope>NUCLEOTIDE SEQUENCE [LARGE SCALE GENOMIC DNA]</scope>
    <source>
        <strain evidence="2">Syn7803C58</strain>
    </source>
</reference>
<evidence type="ECO:0000313" key="2">
    <source>
        <dbReference type="EMBL" id="AIX16637.1"/>
    </source>
</evidence>
<dbReference type="InterPro" id="IPR025924">
    <property type="entry name" value="YHYH_dom"/>
</dbReference>
<sequence>MIGTELGIDVRVKIQDVVSSQLPDYILSEAPLTDDFLKQFYISQEYQGGTVDFASNLDQYLSLTTLGSENLYTAFELTQDVSIDDTIIHVNTTSTFPNEWGLLKIDDEIVTYTGLTTNTFTGVVRGFSGISSYRDSDNPSELVFETTTAATHTTETNVENLSTLFLKNFYDKLKYTFAPGFENLEFNSEVSVGQWIRQARSFYQSKGSEESFKILFRVLYGEDPLVIDLEQFLIKPSQAEYSRRDYAVAIPVSGNPITLKGKTVYQSDAEDVFGAISEIETFTRDNKLYYRIYFFVSNDEIANERKLFTIPGRSRTQRGWNQGDTTITVDTTLGFRDNNEFITEDGTKFTYLERTVNQFLGVECSDTEKTLGTNEDIIDDITIFGINDAGETVSLRMTGVISDIEFPDEVPFTTPGEKISVDTLGENIISADVTRSEPTQRQIIANSFIYNTSVRMEVDELNGSDFQINTAYLDKAFISPGDSVDILQRGSQLVYVANRKVTSVDYLNSIITINDSFGIPLDQSLDIRRNQNYAKSSTTDIEYGQNSVLSNVLNLYDATEFDGNFYVATNSLPSYDMEVKVVESILTGVTTSNFEGYNSFTDQYSTIIFDSATSFITGDLISYRVISVERTGIPLITEGEYFVEVLSNPRKIKLYVSPSFIGSDNFVGFVYNDAVGAHAFTLEEQKDRRINTKNVFKKIPFTATKQNITIPRTPDVTPSGSPVAVLTNGVEVLSYKSPDKVFLGPLEEVVPVASGEGYSVIGPPNILITPPNIQVTDPTGIPTDGGVARVSPVISGRLKKIYIDPQDFDIEEVFSITVVGGNSRGATAKPQISKRTRSIPFDTRLDIYGGGINPNEETILFLTEHKLAKGDAIIYENNDTQSIGVNVAGGSNIYNGQTLSNGAVYFAEPLNNVTIKIYETLEDLNLGINTVGFTSSQTGFGVQDFTTIPRNQLTGALITDDGGEFVYRKMEFQPENIYPEYDELRYDGHGFSSGDLVEYGTFGSVVGGLSTEKQYYVDALDENIIKLSDAGIGGTSRFDYDRKDYVDFTNIGVGTQFIKYPDVTVNVVVSYASSITGIITATPIIRGGIIQTYVDTGGYYGSDILNFAKTPEVTVQTGEGARIKPVIVNGKVTTVQILSKGINYPPTPDLRVIDKSRKGAGALLRPVVIDGAIQSVVVISTGENYDPLNTDITVIDTARRCILVPRITPLTVNTFARFGFEGLSNNDYSVVAYDRKIREDVYGDLGASHSPIIGWANDGNPIYGGFGFDDPENSSSGFRAMRTSYELFPGEIYGRPPLTLYPAGSFVEDYKFTDNGDLDIYNGRYGRTPEYPNGVYAYFAGISTDTQSLAREPQFPYFIGPEFRDGLGIQDNTVSQDFDINNKDIFRNTFPYAVGNPIIGSEFLDQSYLEDTQDSIIQSINNGTVDNLTIVGAGVSYSVGDIVNFDDTFDYISVVVDQVDGPEVTQIQTLIKSYGKAETKVIKVDNTTVRVYVDPFHEYLDGDKVVISGLSTNTDQLNGTHEINFMREQMTMFAPIPPTLFETVSDIFVNTISDKVSVGSSITVGLGTLSEDMEVINIFPINKALRVKRPVGYGFTHPIGDAVNIAPNYFDIKKNVDSFPSEIDVEYYFNPHQTVAVGLETGVSVGLVYSIGTIDKNISVQTQRIYAPSHGFRTGEEITFEKNDTDTALVVTDGSTVYTLPGVGNTSNAYVVSLSKNYIGIRTVTDGPDLFFSTDGSDSPLYSIKTNRFAETALVDRIQAEVKTKTDHRLGNDDQIFTDVISSGKSGVGTNPNIKLEFDDSSQSLIVDPYFTQPSDIDTVNNLININNHGYTNGDIVLYQNYGSSIGGLTTHHKYYTIPFDRDKFYVAETFVDVRPGTKLPVNLTSVGIGSHKFSKVNPPLLITNNNDIEFDVSSPTLFGKTLEFFFDRTLTEIFDNNSIDNVFVVSGVSTEGYEDARKSIRYSDNNPDVFFYGITEGGYISTADTEVSRNNSIRYEASEYAIEGRVTVIDDITFTYTLNTIPEKPLYTNPDTQLSYKTSSSTALGGVGRLNIIFSGNNFPALPEFEGIQTEYGQNATIRAESDDIGTLASFRIQNAGWDYSADNTLRPFGVIQPTIRFDNSDFVTEVTVLDGGNGYQNPPNAVLVDSVTREVVDNGSIILEVQSSTITDVIVEVAPSGLSKDLQELWTVNNSNGIPILLIGNIDNVAGVVTYTVQTPIEGYATPPFSVGDRVFVENILVDQDAPPSKLNSGDYGYQFLEVVAVTPTNPITIGIQYPEEAIGNLGYGVTFQQAFSGIVNEDIYPKFAVQQTTAVFLEGERLSIFDSFGNLDETDLVVEESNTSFFKVTGNYDLLVGDVLKGNNSGVILTVTEIDSSSCRYLVDSISRINTGWNDKTGFLNEETQNLPDNDYYQNLSYSIKSTINFEELINPVNRLVHPSGLKNFSDTKIESIGDIGVGSSESSESTVTIDFIGLTDIAETPLRVDRINVFDLGWDANVNNNRSNAIRLQSRTPNKRLTDYIEVRTNRVLMHDDISNEFIDSDNASSKSPYSEFNIITGEYTRGLVQARNPFTDQVQFTEIIVLSVDNSAFTLQKASISDNDLGYGIFEGRSLASSEYQMRFTPFNTDDFDIDLKLLSHKFIFSGESAEEIGYVNLAGNTLSTPDAASTQIYGASNSNNRAVVVHANITTIDGLLYYYEIYAFTDGTDVYYAPYGYSSDVLKGFNSELDGDFNATLQGGKLAIYFTNNTGGPVSITTKSIEFKQSFSGTSPYRFKKNNVPDTEERSIILDSVSTAGVSTQTTEVFRYDTTLFQSVRSIVHISGTDVGAIHQVMTINSDGSTYCEVYPFITEGDEVDSTSGIGTFGSSIDGTDMVLTFYPDAAIGSQALTLTSYNETFYRELDEVNYTFGRPLVYSESEENYYLERYIAPLGLRNNLLRFPLTYEGIPIYEKAFDPATTISINNGNLTLFNITEHFFSPAEELYYLPDTTLANNLKSPIEIQPVVDYRGITTSTMPDRVYAIKRDLNVFQLAPTASDALAGQAIVITGFGTGISHRLGMMKKLEKTIITIDGVIQSPITSALKTFNLDAPLGFDDEYAVLTGIGTIRVGDLFLIDEEYLKIDNVGLSTSQTGPISNTGTIPLIEISRGVVGSSATSHTSGSDLDLYRGSFNIVESDVVFTEAPAGRGEININESNLVQVNSSFQGRTFLQREYDQIALFDDISDLFNGSDYEFNITSAGSTIGEIENGSGVLTINDIYQTPTTDNNAGNNYFYSYGAQTGINTLTFTGITSTNGQRVESRFDINQNQIPRGGVIVSLGSTPGLGYAPLYGAKITPVVTGGVITDIVTTNRVGFTTDVLWADYDNETGDLVVSGIGSALTTQFNITDADYRNTSGVLIITSATSLISAGINPGDIMYLRGMDFSCTSGGAPATLTYPDQDPVYAVDRIVDEFRFSVNAGISTIPHTYVSGGTWQKYSPFQFGREQINPKQVYLNGLEFDCTNSPFITTNIFPDSFESASFVTRDDDAHFRLNVGIASFTHDYVGSGIFGQYIENNPGSGYIDRVSIAVTDPNHSGTPAEIVGIPTAGGELSFTIIGGGSGYNQPTTDTFAPDPAYFNLPVIGVSRRNVGFTTITGKNLFVTVEVSAATTTAIGRSEFFEVSGYQITNQGYGFEEGDVIEVVGIPTDKNLSQPIEPFQLTVLDTFTDNFSAWNFGETDYIDSIKTLQDGSRLNFPLSYKGEELSFESNPSNEDSAAIDLDAILLIYVNTVLQVPGVSYEFTGGNTFTFSQPPFPQDDVDIYFYRGKRNIDSTVITEIDESIRPGDQLQLVKNNKYNDNVFIDLTRTQDLRTVTEIASSDTVRTNIYFGNKDLDTLRERQVGWEKQKRDIFIYGEPAPKTRDSLEPVIVPTAAIIRDTSKSQTELFVSNSEIFVYEEDVPGSSIVLTNISGEIYRPVEYKYNPPVLFEPASIRANVDGNGKVTSLTILDAGQGYPTGTEITIGISSTGDRAEVGTTILNPIDGSIISVILSKSGSGYNQSNPPFVLISEPQVDIEPLELIPNIQGFSGIVTGIQATTGSSGATKGIRVFYTVDSTVVASELNAGYSVVLSNTVVGNGVETIGTNAATVVGLGTQFLDAVYEIRSNGNLGINGVWEANVSNGTNISGIDISGDNLGSFSWGRLSNVPRDIDLALSYNVDGTTYSPNMDNYPTLKRSSEGLRNEGGIAKRVL</sequence>
<evidence type="ECO:0000259" key="1">
    <source>
        <dbReference type="Pfam" id="PF14240"/>
    </source>
</evidence>
<dbReference type="Proteomes" id="UP000185318">
    <property type="component" value="Segment"/>
</dbReference>
<dbReference type="EMBL" id="KJ019037">
    <property type="protein sequence ID" value="AIX16637.1"/>
    <property type="molecule type" value="Genomic_DNA"/>
</dbReference>
<dbReference type="Pfam" id="PF14240">
    <property type="entry name" value="YHYH"/>
    <property type="match status" value="1"/>
</dbReference>
<name>A0A0E3ERA3_9CAUD</name>
<feature type="domain" description="YHYH" evidence="1">
    <location>
        <begin position="1248"/>
        <end position="1342"/>
    </location>
</feature>
<accession>A0A0E3ERA3</accession>
<gene>
    <name evidence="2" type="ORF">Syn7803C58_112</name>
</gene>
<proteinExistence type="predicted"/>